<dbReference type="EMBL" id="NIOF01000001">
    <property type="protein sequence ID" value="OWQ93539.1"/>
    <property type="molecule type" value="Genomic_DNA"/>
</dbReference>
<sequence length="278" mass="31562">MKHDAFELRRGRTPLLISMPHVGREIPADQHHRYVERALGSEDTDWHLEPLYAPIAEQLGAGLLVPRYSRYLIDLNRPPEDTPMYPGASNTELCPTRFFTGEPLYKDGLAPDADEKQRRIETYWAPYHQALQGELQRLRQAHGQALLFEAHSIRSELPWLFEGRLPDLNVGTVEGKSCKRLTRQAMEVALSAQDDFTWVVDGRFKGGYITRQYGRPDLGQQAVQLEMCYRCYMIEGEMGFTGYELDDACLARIRPVLTMLLQAYLLANPGPAVARGAA</sequence>
<dbReference type="Pfam" id="PF05013">
    <property type="entry name" value="FGase"/>
    <property type="match status" value="1"/>
</dbReference>
<dbReference type="SUPFAM" id="SSF53187">
    <property type="entry name" value="Zn-dependent exopeptidases"/>
    <property type="match status" value="1"/>
</dbReference>
<dbReference type="AlphaFoldDB" id="A0A246JMX8"/>
<proteinExistence type="predicted"/>
<dbReference type="Gene3D" id="3.40.630.40">
    <property type="entry name" value="Zn-dependent exopeptidases"/>
    <property type="match status" value="1"/>
</dbReference>
<protein>
    <submittedName>
        <fullName evidence="1">N-formylglutamate deformylase</fullName>
    </submittedName>
</protein>
<accession>A0A246JMX8</accession>
<keyword evidence="2" id="KW-1185">Reference proteome</keyword>
<dbReference type="Proteomes" id="UP000197468">
    <property type="component" value="Unassembled WGS sequence"/>
</dbReference>
<dbReference type="NCBIfam" id="TIGR02017">
    <property type="entry name" value="hutG_amidohyd"/>
    <property type="match status" value="1"/>
</dbReference>
<organism evidence="1 2">
    <name type="scientific">Roseateles aquatilis</name>
    <dbReference type="NCBI Taxonomy" id="431061"/>
    <lineage>
        <taxon>Bacteria</taxon>
        <taxon>Pseudomonadati</taxon>
        <taxon>Pseudomonadota</taxon>
        <taxon>Betaproteobacteria</taxon>
        <taxon>Burkholderiales</taxon>
        <taxon>Sphaerotilaceae</taxon>
        <taxon>Roseateles</taxon>
    </lineage>
</organism>
<reference evidence="1 2" key="1">
    <citation type="journal article" date="2008" name="Int. J. Syst. Evol. Microbiol.">
        <title>Description of Roseateles aquatilis sp. nov. and Roseateles terrae sp. nov., in the class Betaproteobacteria, and emended description of the genus Roseateles.</title>
        <authorList>
            <person name="Gomila M."/>
            <person name="Bowien B."/>
            <person name="Falsen E."/>
            <person name="Moore E.R."/>
            <person name="Lalucat J."/>
        </authorList>
    </citation>
    <scope>NUCLEOTIDE SEQUENCE [LARGE SCALE GENOMIC DNA]</scope>
    <source>
        <strain evidence="1 2">CCUG 48205</strain>
    </source>
</reference>
<dbReference type="OrthoDB" id="8716700at2"/>
<dbReference type="InterPro" id="IPR010247">
    <property type="entry name" value="HutG_amidohyd"/>
</dbReference>
<name>A0A246JMX8_9BURK</name>
<dbReference type="InterPro" id="IPR007709">
    <property type="entry name" value="N-FG_amidohydro"/>
</dbReference>
<dbReference type="RefSeq" id="WP_088382685.1">
    <property type="nucleotide sequence ID" value="NZ_NIOF01000001.1"/>
</dbReference>
<evidence type="ECO:0000313" key="2">
    <source>
        <dbReference type="Proteomes" id="UP000197468"/>
    </source>
</evidence>
<gene>
    <name evidence="1" type="primary">hutG</name>
    <name evidence="1" type="ORF">CDN99_03495</name>
</gene>
<comment type="caution">
    <text evidence="1">The sequence shown here is derived from an EMBL/GenBank/DDBJ whole genome shotgun (WGS) entry which is preliminary data.</text>
</comment>
<evidence type="ECO:0000313" key="1">
    <source>
        <dbReference type="EMBL" id="OWQ93539.1"/>
    </source>
</evidence>